<dbReference type="PANTHER" id="PTHR37996">
    <property type="entry name" value="B- AND T-LYMPHOCYTE ATTENUATOR"/>
    <property type="match status" value="1"/>
</dbReference>
<name>K7GIK6_PELSI</name>
<evidence type="ECO:0000259" key="3">
    <source>
        <dbReference type="PROSITE" id="PS51034"/>
    </source>
</evidence>
<reference evidence="4" key="3">
    <citation type="submission" date="2025-08" db="UniProtKB">
        <authorList>
            <consortium name="Ensembl"/>
        </authorList>
    </citation>
    <scope>IDENTIFICATION</scope>
</reference>
<dbReference type="InterPro" id="IPR039257">
    <property type="entry name" value="BTLA"/>
</dbReference>
<dbReference type="GeneTree" id="ENSGT00390000017390"/>
<dbReference type="PANTHER" id="PTHR37996:SF1">
    <property type="entry name" value="B- AND T-LYMPHOCYTE ATTENUATOR"/>
    <property type="match status" value="1"/>
</dbReference>
<dbReference type="GO" id="GO:0002768">
    <property type="term" value="P:immune response-regulating cell surface receptor signaling pathway"/>
    <property type="evidence" value="ECO:0007669"/>
    <property type="project" value="InterPro"/>
</dbReference>
<feature type="domain" description="Ig-like" evidence="2">
    <location>
        <begin position="3"/>
        <end position="98"/>
    </location>
</feature>
<keyword evidence="1" id="KW-1133">Transmembrane helix</keyword>
<sequence length="278" mass="31293">CTTELQVIRGYKFQSKSGDSLTITCPVKYCTEKPTMTWCKIKGQECLRLNDGPTKNATWIQQNVFSLKFTLIHQNDSGLYRCRATVGGVSSESHAVVVIVSDSSTQQDCAEHPIWAAQDFSATTNVTGDPQRREDHNKKWIIYILSSLGGLCLFILICLCLFCCLRRHQVKPKTTLVTSQQEMNMIVERGMEKQSRESDIESERNIFKNHIPHWNSSRAAAGTTCESTTVGPYQPSPESHDVLVYASLNHSAMIEKLPKKEPDVKIELTEYATICVKK</sequence>
<dbReference type="Proteomes" id="UP000007267">
    <property type="component" value="Unassembled WGS sequence"/>
</dbReference>
<dbReference type="InterPro" id="IPR001507">
    <property type="entry name" value="ZP_dom"/>
</dbReference>
<dbReference type="EMBL" id="AGCU01044573">
    <property type="status" value="NOT_ANNOTATED_CDS"/>
    <property type="molecule type" value="Genomic_DNA"/>
</dbReference>
<evidence type="ECO:0000313" key="4">
    <source>
        <dbReference type="Ensembl" id="ENSPSIP00000020117.1"/>
    </source>
</evidence>
<keyword evidence="1" id="KW-0472">Membrane</keyword>
<proteinExistence type="predicted"/>
<feature type="transmembrane region" description="Helical" evidence="1">
    <location>
        <begin position="140"/>
        <end position="165"/>
    </location>
</feature>
<evidence type="ECO:0000259" key="2">
    <source>
        <dbReference type="PROSITE" id="PS50835"/>
    </source>
</evidence>
<protein>
    <submittedName>
        <fullName evidence="4">B and T lymphocyte associated</fullName>
    </submittedName>
</protein>
<dbReference type="eggNOG" id="ENOG502SGTG">
    <property type="taxonomic scope" value="Eukaryota"/>
</dbReference>
<dbReference type="OMA" id="TPIWIFY"/>
<dbReference type="AlphaFoldDB" id="K7GIK6"/>
<reference evidence="5" key="2">
    <citation type="journal article" date="2013" name="Nat. Genet.">
        <title>The draft genomes of soft-shell turtle and green sea turtle yield insights into the development and evolution of the turtle-specific body plan.</title>
        <authorList>
            <person name="Wang Z."/>
            <person name="Pascual-Anaya J."/>
            <person name="Zadissa A."/>
            <person name="Li W."/>
            <person name="Niimura Y."/>
            <person name="Huang Z."/>
            <person name="Li C."/>
            <person name="White S."/>
            <person name="Xiong Z."/>
            <person name="Fang D."/>
            <person name="Wang B."/>
            <person name="Ming Y."/>
            <person name="Chen Y."/>
            <person name="Zheng Y."/>
            <person name="Kuraku S."/>
            <person name="Pignatelli M."/>
            <person name="Herrero J."/>
            <person name="Beal K."/>
            <person name="Nozawa M."/>
            <person name="Li Q."/>
            <person name="Wang J."/>
            <person name="Zhang H."/>
            <person name="Yu L."/>
            <person name="Shigenobu S."/>
            <person name="Wang J."/>
            <person name="Liu J."/>
            <person name="Flicek P."/>
            <person name="Searle S."/>
            <person name="Wang J."/>
            <person name="Kuratani S."/>
            <person name="Yin Y."/>
            <person name="Aken B."/>
            <person name="Zhang G."/>
            <person name="Irie N."/>
        </authorList>
    </citation>
    <scope>NUCLEOTIDE SEQUENCE [LARGE SCALE GENOMIC DNA]</scope>
    <source>
        <strain evidence="5">Daiwa-1</strain>
    </source>
</reference>
<dbReference type="PROSITE" id="PS50835">
    <property type="entry name" value="IG_LIKE"/>
    <property type="match status" value="1"/>
</dbReference>
<evidence type="ECO:0000256" key="1">
    <source>
        <dbReference type="SAM" id="Phobius"/>
    </source>
</evidence>
<dbReference type="GO" id="GO:0038023">
    <property type="term" value="F:signaling receptor activity"/>
    <property type="evidence" value="ECO:0007669"/>
    <property type="project" value="Ensembl"/>
</dbReference>
<dbReference type="InterPro" id="IPR013783">
    <property type="entry name" value="Ig-like_fold"/>
</dbReference>
<organism evidence="4 5">
    <name type="scientific">Pelodiscus sinensis</name>
    <name type="common">Chinese softshell turtle</name>
    <name type="synonym">Trionyx sinensis</name>
    <dbReference type="NCBI Taxonomy" id="13735"/>
    <lineage>
        <taxon>Eukaryota</taxon>
        <taxon>Metazoa</taxon>
        <taxon>Chordata</taxon>
        <taxon>Craniata</taxon>
        <taxon>Vertebrata</taxon>
        <taxon>Euteleostomi</taxon>
        <taxon>Archelosauria</taxon>
        <taxon>Testudinata</taxon>
        <taxon>Testudines</taxon>
        <taxon>Cryptodira</taxon>
        <taxon>Trionychia</taxon>
        <taxon>Trionychidae</taxon>
        <taxon>Pelodiscus</taxon>
    </lineage>
</organism>
<dbReference type="PROSITE" id="PS51034">
    <property type="entry name" value="ZP_2"/>
    <property type="match status" value="1"/>
</dbReference>
<dbReference type="InterPro" id="IPR007110">
    <property type="entry name" value="Ig-like_dom"/>
</dbReference>
<evidence type="ECO:0000313" key="5">
    <source>
        <dbReference type="Proteomes" id="UP000007267"/>
    </source>
</evidence>
<reference evidence="4" key="4">
    <citation type="submission" date="2025-09" db="UniProtKB">
        <authorList>
            <consortium name="Ensembl"/>
        </authorList>
    </citation>
    <scope>IDENTIFICATION</scope>
</reference>
<dbReference type="Pfam" id="PF07679">
    <property type="entry name" value="I-set"/>
    <property type="match status" value="1"/>
</dbReference>
<accession>K7GIK6</accession>
<feature type="domain" description="ZP" evidence="3">
    <location>
        <begin position="1"/>
        <end position="46"/>
    </location>
</feature>
<dbReference type="InterPro" id="IPR036179">
    <property type="entry name" value="Ig-like_dom_sf"/>
</dbReference>
<keyword evidence="5" id="KW-1185">Reference proteome</keyword>
<dbReference type="HOGENOM" id="CLU_085244_0_0_1"/>
<dbReference type="GO" id="GO:0005886">
    <property type="term" value="C:plasma membrane"/>
    <property type="evidence" value="ECO:0007669"/>
    <property type="project" value="InterPro"/>
</dbReference>
<keyword evidence="1" id="KW-0812">Transmembrane</keyword>
<dbReference type="GO" id="GO:0042130">
    <property type="term" value="P:negative regulation of T cell proliferation"/>
    <property type="evidence" value="ECO:0007669"/>
    <property type="project" value="Ensembl"/>
</dbReference>
<reference evidence="5" key="1">
    <citation type="submission" date="2011-10" db="EMBL/GenBank/DDBJ databases">
        <authorList>
            <consortium name="Soft-shell Turtle Genome Consortium"/>
        </authorList>
    </citation>
    <scope>NUCLEOTIDE SEQUENCE [LARGE SCALE GENOMIC DNA]</scope>
    <source>
        <strain evidence="5">Daiwa-1</strain>
    </source>
</reference>
<dbReference type="STRING" id="13735.ENSPSIP00000020117"/>
<dbReference type="Ensembl" id="ENSPSIT00000020211.1">
    <property type="protein sequence ID" value="ENSPSIP00000020117.1"/>
    <property type="gene ID" value="ENSPSIG00000017825.1"/>
</dbReference>
<dbReference type="SMART" id="SM00409">
    <property type="entry name" value="IG"/>
    <property type="match status" value="1"/>
</dbReference>
<dbReference type="Gene3D" id="2.60.40.10">
    <property type="entry name" value="Immunoglobulins"/>
    <property type="match status" value="1"/>
</dbReference>
<gene>
    <name evidence="4" type="primary">BTLA</name>
</gene>
<dbReference type="SUPFAM" id="SSF48726">
    <property type="entry name" value="Immunoglobulin"/>
    <property type="match status" value="1"/>
</dbReference>
<dbReference type="InterPro" id="IPR003599">
    <property type="entry name" value="Ig_sub"/>
</dbReference>
<dbReference type="InterPro" id="IPR013098">
    <property type="entry name" value="Ig_I-set"/>
</dbReference>